<evidence type="ECO:0000256" key="6">
    <source>
        <dbReference type="SAM" id="MobiDB-lite"/>
    </source>
</evidence>
<feature type="compositionally biased region" description="Polar residues" evidence="6">
    <location>
        <begin position="235"/>
        <end position="249"/>
    </location>
</feature>
<dbReference type="PANTHER" id="PTHR47338">
    <property type="entry name" value="ZN(II)2CYS6 TRANSCRIPTION FACTOR (EUROFUNG)-RELATED"/>
    <property type="match status" value="1"/>
</dbReference>
<feature type="region of interest" description="Disordered" evidence="6">
    <location>
        <begin position="92"/>
        <end position="118"/>
    </location>
</feature>
<keyword evidence="5" id="KW-0539">Nucleus</keyword>
<keyword evidence="2" id="KW-0479">Metal-binding</keyword>
<feature type="compositionally biased region" description="Low complexity" evidence="6">
    <location>
        <begin position="300"/>
        <end position="313"/>
    </location>
</feature>
<keyword evidence="9" id="KW-1185">Reference proteome</keyword>
<gene>
    <name evidence="8" type="ORF">IWQ62_004608</name>
</gene>
<evidence type="ECO:0000313" key="8">
    <source>
        <dbReference type="EMBL" id="KAJ1959443.1"/>
    </source>
</evidence>
<dbReference type="SUPFAM" id="SSF57701">
    <property type="entry name" value="Zn2/Cys6 DNA-binding domain"/>
    <property type="match status" value="1"/>
</dbReference>
<dbReference type="Gene3D" id="4.10.240.10">
    <property type="entry name" value="Zn(2)-C6 fungal-type DNA-binding domain"/>
    <property type="match status" value="1"/>
</dbReference>
<dbReference type="Pfam" id="PF00172">
    <property type="entry name" value="Zn_clus"/>
    <property type="match status" value="1"/>
</dbReference>
<dbReference type="AlphaFoldDB" id="A0A9W8AKH6"/>
<keyword evidence="4" id="KW-0804">Transcription</keyword>
<dbReference type="InterPro" id="IPR007219">
    <property type="entry name" value="XnlR_reg_dom"/>
</dbReference>
<dbReference type="PROSITE" id="PS50048">
    <property type="entry name" value="ZN2_CY6_FUNGAL_2"/>
    <property type="match status" value="1"/>
</dbReference>
<dbReference type="GO" id="GO:0005634">
    <property type="term" value="C:nucleus"/>
    <property type="evidence" value="ECO:0007669"/>
    <property type="project" value="UniProtKB-SubCell"/>
</dbReference>
<dbReference type="CDD" id="cd00067">
    <property type="entry name" value="GAL4"/>
    <property type="match status" value="1"/>
</dbReference>
<feature type="compositionally biased region" description="Polar residues" evidence="6">
    <location>
        <begin position="314"/>
        <end position="342"/>
    </location>
</feature>
<dbReference type="Proteomes" id="UP001150925">
    <property type="component" value="Unassembled WGS sequence"/>
</dbReference>
<evidence type="ECO:0000256" key="1">
    <source>
        <dbReference type="ARBA" id="ARBA00004123"/>
    </source>
</evidence>
<dbReference type="PROSITE" id="PS00463">
    <property type="entry name" value="ZN2_CY6_FUNGAL_1"/>
    <property type="match status" value="1"/>
</dbReference>
<comment type="subcellular location">
    <subcellularLocation>
        <location evidence="1">Nucleus</location>
    </subcellularLocation>
</comment>
<evidence type="ECO:0000259" key="7">
    <source>
        <dbReference type="PROSITE" id="PS50048"/>
    </source>
</evidence>
<dbReference type="CDD" id="cd12148">
    <property type="entry name" value="fungal_TF_MHR"/>
    <property type="match status" value="1"/>
</dbReference>
<evidence type="ECO:0000256" key="2">
    <source>
        <dbReference type="ARBA" id="ARBA00022723"/>
    </source>
</evidence>
<feature type="region of interest" description="Disordered" evidence="6">
    <location>
        <begin position="300"/>
        <end position="357"/>
    </location>
</feature>
<evidence type="ECO:0000313" key="9">
    <source>
        <dbReference type="Proteomes" id="UP001150925"/>
    </source>
</evidence>
<dbReference type="InterPro" id="IPR036864">
    <property type="entry name" value="Zn2-C6_fun-type_DNA-bd_sf"/>
</dbReference>
<dbReference type="PANTHER" id="PTHR47338:SF5">
    <property type="entry name" value="ZN(II)2CYS6 TRANSCRIPTION FACTOR (EUROFUNG)"/>
    <property type="match status" value="1"/>
</dbReference>
<proteinExistence type="predicted"/>
<evidence type="ECO:0000256" key="4">
    <source>
        <dbReference type="ARBA" id="ARBA00023163"/>
    </source>
</evidence>
<feature type="compositionally biased region" description="Polar residues" evidence="6">
    <location>
        <begin position="152"/>
        <end position="161"/>
    </location>
</feature>
<feature type="region of interest" description="Disordered" evidence="6">
    <location>
        <begin position="132"/>
        <end position="161"/>
    </location>
</feature>
<sequence>MSNDADMVNPNLPIPVESLPKRRTYACHNCRQRKIKCDMTRPECNNCVRRNATCFYAPQPIPKAAKRNFIRSLEDRSDKVDRLLEPLHITEHGNVSGTATGPLVSSPHSTASPFGGEASSYPGGLAHLGYRMGGPSRAVGDSGPPPPLPFSTVHSASGRSSSWDYNNLSDRRFSGMSHVASTFSPPGRSGWYTSVNSPSSGPPTPQRPGPSISLPPLNQVAPPEVTRPFPHSQPPALSSRASDPTNISSGVLLAPLKRRPTSTLADPSGSTLSPLVATSCSGDPSLTAPDIVGSRPFAFSASGSPSSIHQSSSPAVTDTSGAPTHLTSSSHDSPSTPYTIATPTRPKSPPFLSAKPTLSQNTIRPSLEVHNQMIIDYFDHFHPHIPFLHKVTFLKRLHQGTVYPPMLYAMYAIAVRVSKRPQVIIPGANMAALDFLERARSTINDDYVRPTVDVVTTLLLITLTEIMCGDQYKAFGYFETGLSMARRLQFHLVDRVATIPILEGVQDGGVLKEIVRRLWYAYIFLDTFVTRYLHTQLFIPQDEVPIRVPMAADLWEAATFVPNVMDQPEQRPYEGYSQHTQLLLKLRHLLHLKNTIRTRPHDYPPQRFDSDYQEIERLMREWYDHHNSAICHKPTPLTMMDRIWYLSNCIYYYSFAITLHYEIHRQQDFPDHMRDYAWQQCIRAAMDTVTLIEQCSDVSLPQLVGYAPLELAAISQVFHRMVNQASCEEDRAKALACLAIMKKYLEQCEFYWNLNSPAKIVEITN</sequence>
<dbReference type="Pfam" id="PF04082">
    <property type="entry name" value="Fungal_trans"/>
    <property type="match status" value="1"/>
</dbReference>
<keyword evidence="3" id="KW-0805">Transcription regulation</keyword>
<protein>
    <recommendedName>
        <fullName evidence="7">Zn(2)-C6 fungal-type domain-containing protein</fullName>
    </recommendedName>
</protein>
<feature type="region of interest" description="Disordered" evidence="6">
    <location>
        <begin position="179"/>
        <end position="276"/>
    </location>
</feature>
<evidence type="ECO:0000256" key="3">
    <source>
        <dbReference type="ARBA" id="ARBA00023015"/>
    </source>
</evidence>
<dbReference type="GO" id="GO:0008270">
    <property type="term" value="F:zinc ion binding"/>
    <property type="evidence" value="ECO:0007669"/>
    <property type="project" value="InterPro"/>
</dbReference>
<dbReference type="OrthoDB" id="2123952at2759"/>
<evidence type="ECO:0000256" key="5">
    <source>
        <dbReference type="ARBA" id="ARBA00023242"/>
    </source>
</evidence>
<name>A0A9W8AKH6_9FUNG</name>
<comment type="caution">
    <text evidence="8">The sequence shown here is derived from an EMBL/GenBank/DDBJ whole genome shotgun (WGS) entry which is preliminary data.</text>
</comment>
<reference evidence="8" key="1">
    <citation type="submission" date="2022-07" db="EMBL/GenBank/DDBJ databases">
        <title>Phylogenomic reconstructions and comparative analyses of Kickxellomycotina fungi.</title>
        <authorList>
            <person name="Reynolds N.K."/>
            <person name="Stajich J.E."/>
            <person name="Barry K."/>
            <person name="Grigoriev I.V."/>
            <person name="Crous P."/>
            <person name="Smith M.E."/>
        </authorList>
    </citation>
    <scope>NUCLEOTIDE SEQUENCE</scope>
    <source>
        <strain evidence="8">RSA 1196</strain>
    </source>
</reference>
<dbReference type="GO" id="GO:0006351">
    <property type="term" value="P:DNA-templated transcription"/>
    <property type="evidence" value="ECO:0007669"/>
    <property type="project" value="InterPro"/>
</dbReference>
<feature type="domain" description="Zn(2)-C6 fungal-type" evidence="7">
    <location>
        <begin position="26"/>
        <end position="56"/>
    </location>
</feature>
<dbReference type="InterPro" id="IPR050815">
    <property type="entry name" value="TF_fung"/>
</dbReference>
<feature type="compositionally biased region" description="Polar residues" evidence="6">
    <location>
        <begin position="261"/>
        <end position="276"/>
    </location>
</feature>
<dbReference type="EMBL" id="JANBPY010001587">
    <property type="protein sequence ID" value="KAJ1959443.1"/>
    <property type="molecule type" value="Genomic_DNA"/>
</dbReference>
<dbReference type="SMART" id="SM00066">
    <property type="entry name" value="GAL4"/>
    <property type="match status" value="1"/>
</dbReference>
<accession>A0A9W8AKH6</accession>
<organism evidence="8 9">
    <name type="scientific">Dispira parvispora</name>
    <dbReference type="NCBI Taxonomy" id="1520584"/>
    <lineage>
        <taxon>Eukaryota</taxon>
        <taxon>Fungi</taxon>
        <taxon>Fungi incertae sedis</taxon>
        <taxon>Zoopagomycota</taxon>
        <taxon>Kickxellomycotina</taxon>
        <taxon>Dimargaritomycetes</taxon>
        <taxon>Dimargaritales</taxon>
        <taxon>Dimargaritaceae</taxon>
        <taxon>Dispira</taxon>
    </lineage>
</organism>
<dbReference type="GO" id="GO:0000981">
    <property type="term" value="F:DNA-binding transcription factor activity, RNA polymerase II-specific"/>
    <property type="evidence" value="ECO:0007669"/>
    <property type="project" value="InterPro"/>
</dbReference>
<dbReference type="GO" id="GO:0003677">
    <property type="term" value="F:DNA binding"/>
    <property type="evidence" value="ECO:0007669"/>
    <property type="project" value="InterPro"/>
</dbReference>
<dbReference type="InterPro" id="IPR001138">
    <property type="entry name" value="Zn2Cys6_DnaBD"/>
</dbReference>